<evidence type="ECO:0000313" key="3">
    <source>
        <dbReference type="Proteomes" id="UP001159428"/>
    </source>
</evidence>
<dbReference type="PROSITE" id="PS50017">
    <property type="entry name" value="DEATH_DOMAIN"/>
    <property type="match status" value="1"/>
</dbReference>
<proteinExistence type="predicted"/>
<accession>A0AAU9VJE2</accession>
<dbReference type="Gene3D" id="1.10.533.10">
    <property type="entry name" value="Death Domain, Fas"/>
    <property type="match status" value="1"/>
</dbReference>
<evidence type="ECO:0000259" key="1">
    <source>
        <dbReference type="PROSITE" id="PS50017"/>
    </source>
</evidence>
<dbReference type="SUPFAM" id="SSF47986">
    <property type="entry name" value="DEATH domain"/>
    <property type="match status" value="1"/>
</dbReference>
<keyword evidence="3" id="KW-1185">Reference proteome</keyword>
<dbReference type="GO" id="GO:0007165">
    <property type="term" value="P:signal transduction"/>
    <property type="evidence" value="ECO:0007669"/>
    <property type="project" value="InterPro"/>
</dbReference>
<feature type="domain" description="Death" evidence="1">
    <location>
        <begin position="50"/>
        <end position="108"/>
    </location>
</feature>
<sequence>MAASTFRNSRGNPPKININLPKISECCALFKNRSQVPSEEDLEWLSHRLEKWKTFGRLLKIGEARLMVFDHKNVEYSEKIYKMLLHWKERNGTAATYTVLHDALSPIG</sequence>
<dbReference type="InterPro" id="IPR011029">
    <property type="entry name" value="DEATH-like_dom_sf"/>
</dbReference>
<dbReference type="Proteomes" id="UP001159428">
    <property type="component" value="Unassembled WGS sequence"/>
</dbReference>
<name>A0AAU9VJE2_9CNID</name>
<dbReference type="EMBL" id="CALNXJ010000001">
    <property type="protein sequence ID" value="CAH3030988.1"/>
    <property type="molecule type" value="Genomic_DNA"/>
</dbReference>
<reference evidence="2 3" key="1">
    <citation type="submission" date="2022-05" db="EMBL/GenBank/DDBJ databases">
        <authorList>
            <consortium name="Genoscope - CEA"/>
            <person name="William W."/>
        </authorList>
    </citation>
    <scope>NUCLEOTIDE SEQUENCE [LARGE SCALE GENOMIC DNA]</scope>
</reference>
<dbReference type="CDD" id="cd01670">
    <property type="entry name" value="Death"/>
    <property type="match status" value="1"/>
</dbReference>
<protein>
    <recommendedName>
        <fullName evidence="1">Death domain-containing protein</fullName>
    </recommendedName>
</protein>
<dbReference type="InterPro" id="IPR000488">
    <property type="entry name" value="Death_dom"/>
</dbReference>
<dbReference type="Pfam" id="PF00531">
    <property type="entry name" value="Death"/>
    <property type="match status" value="1"/>
</dbReference>
<dbReference type="AlphaFoldDB" id="A0AAU9VJE2"/>
<organism evidence="2 3">
    <name type="scientific">Pocillopora meandrina</name>
    <dbReference type="NCBI Taxonomy" id="46732"/>
    <lineage>
        <taxon>Eukaryota</taxon>
        <taxon>Metazoa</taxon>
        <taxon>Cnidaria</taxon>
        <taxon>Anthozoa</taxon>
        <taxon>Hexacorallia</taxon>
        <taxon>Scleractinia</taxon>
        <taxon>Astrocoeniina</taxon>
        <taxon>Pocilloporidae</taxon>
        <taxon>Pocillopora</taxon>
    </lineage>
</organism>
<comment type="caution">
    <text evidence="2">The sequence shown here is derived from an EMBL/GenBank/DDBJ whole genome shotgun (WGS) entry which is preliminary data.</text>
</comment>
<evidence type="ECO:0000313" key="2">
    <source>
        <dbReference type="EMBL" id="CAH3030988.1"/>
    </source>
</evidence>
<gene>
    <name evidence="2" type="ORF">PMEA_00000170</name>
</gene>